<evidence type="ECO:0000313" key="2">
    <source>
        <dbReference type="EMBL" id="GAA1748060.1"/>
    </source>
</evidence>
<proteinExistence type="predicted"/>
<evidence type="ECO:0000256" key="1">
    <source>
        <dbReference type="SAM" id="Phobius"/>
    </source>
</evidence>
<feature type="transmembrane region" description="Helical" evidence="1">
    <location>
        <begin position="52"/>
        <end position="72"/>
    </location>
</feature>
<keyword evidence="3" id="KW-1185">Reference proteome</keyword>
<evidence type="ECO:0008006" key="4">
    <source>
        <dbReference type="Google" id="ProtNLM"/>
    </source>
</evidence>
<organism evidence="2 3">
    <name type="scientific">Agromyces humatus</name>
    <dbReference type="NCBI Taxonomy" id="279573"/>
    <lineage>
        <taxon>Bacteria</taxon>
        <taxon>Bacillati</taxon>
        <taxon>Actinomycetota</taxon>
        <taxon>Actinomycetes</taxon>
        <taxon>Micrococcales</taxon>
        <taxon>Microbacteriaceae</taxon>
        <taxon>Agromyces</taxon>
    </lineage>
</organism>
<keyword evidence="1" id="KW-0472">Membrane</keyword>
<feature type="transmembrane region" description="Helical" evidence="1">
    <location>
        <begin position="20"/>
        <end position="40"/>
    </location>
</feature>
<comment type="caution">
    <text evidence="2">The sequence shown here is derived from an EMBL/GenBank/DDBJ whole genome shotgun (WGS) entry which is preliminary data.</text>
</comment>
<evidence type="ECO:0000313" key="3">
    <source>
        <dbReference type="Proteomes" id="UP001500506"/>
    </source>
</evidence>
<keyword evidence="1" id="KW-0812">Transmembrane</keyword>
<feature type="transmembrane region" description="Helical" evidence="1">
    <location>
        <begin position="77"/>
        <end position="99"/>
    </location>
</feature>
<accession>A0ABN2K4G9</accession>
<dbReference type="Proteomes" id="UP001500506">
    <property type="component" value="Unassembled WGS sequence"/>
</dbReference>
<gene>
    <name evidence="2" type="ORF">GCM10009747_01490</name>
</gene>
<sequence>MSKLQNPPEEVRPSTRMSGVGRVLVTVYGVLALAATGRSFVQIVSKFDEAPLAYALSALAAVVYIVATIALVRPGVVWYRVAWATIVFEFMGVIVVGALSVMMPDLFPHDTVWSGFGRGYLYIPLVLPVLGMWWLATHRPAAPGSSSARPAAGPAGEGAA</sequence>
<reference evidence="2 3" key="1">
    <citation type="journal article" date="2019" name="Int. J. Syst. Evol. Microbiol.">
        <title>The Global Catalogue of Microorganisms (GCM) 10K type strain sequencing project: providing services to taxonomists for standard genome sequencing and annotation.</title>
        <authorList>
            <consortium name="The Broad Institute Genomics Platform"/>
            <consortium name="The Broad Institute Genome Sequencing Center for Infectious Disease"/>
            <person name="Wu L."/>
            <person name="Ma J."/>
        </authorList>
    </citation>
    <scope>NUCLEOTIDE SEQUENCE [LARGE SCALE GENOMIC DNA]</scope>
    <source>
        <strain evidence="2 3">JCM 14319</strain>
    </source>
</reference>
<protein>
    <recommendedName>
        <fullName evidence="4">DNA uptake lipoprotein</fullName>
    </recommendedName>
</protein>
<keyword evidence="1" id="KW-1133">Transmembrane helix</keyword>
<feature type="transmembrane region" description="Helical" evidence="1">
    <location>
        <begin position="119"/>
        <end position="136"/>
    </location>
</feature>
<name>A0ABN2K4G9_9MICO</name>
<dbReference type="EMBL" id="BAAANH010000001">
    <property type="protein sequence ID" value="GAA1748060.1"/>
    <property type="molecule type" value="Genomic_DNA"/>
</dbReference>